<name>A0A7W3TA74_9ACTN</name>
<dbReference type="RefSeq" id="WP_182604718.1">
    <property type="nucleotide sequence ID" value="NZ_VKHT01000033.1"/>
</dbReference>
<reference evidence="2" key="1">
    <citation type="submission" date="2019-10" db="EMBL/GenBank/DDBJ databases">
        <title>Streptomyces sp. nov., a novel actinobacterium isolated from alkaline environment.</title>
        <authorList>
            <person name="Golinska P."/>
        </authorList>
    </citation>
    <scope>NUCLEOTIDE SEQUENCE [LARGE SCALE GENOMIC DNA]</scope>
    <source>
        <strain evidence="2">DSM 42118</strain>
    </source>
</reference>
<dbReference type="AlphaFoldDB" id="A0A7W3TA74"/>
<evidence type="ECO:0000313" key="1">
    <source>
        <dbReference type="EMBL" id="MBB0242987.1"/>
    </source>
</evidence>
<organism evidence="1 2">
    <name type="scientific">Streptomyces alkaliphilus</name>
    <dbReference type="NCBI Taxonomy" id="1472722"/>
    <lineage>
        <taxon>Bacteria</taxon>
        <taxon>Bacillati</taxon>
        <taxon>Actinomycetota</taxon>
        <taxon>Actinomycetes</taxon>
        <taxon>Kitasatosporales</taxon>
        <taxon>Streptomycetaceae</taxon>
        <taxon>Streptomyces</taxon>
    </lineage>
</organism>
<evidence type="ECO:0000313" key="2">
    <source>
        <dbReference type="Proteomes" id="UP000538929"/>
    </source>
</evidence>
<gene>
    <name evidence="1" type="ORF">FNQ90_02405</name>
</gene>
<proteinExistence type="predicted"/>
<protein>
    <submittedName>
        <fullName evidence="1">Uncharacterized protein</fullName>
    </submittedName>
</protein>
<dbReference type="EMBL" id="VKHT01000033">
    <property type="protein sequence ID" value="MBB0242987.1"/>
    <property type="molecule type" value="Genomic_DNA"/>
</dbReference>
<accession>A0A7W3TA74</accession>
<sequence>MEAIWTSVVAVAGTLLGVMITHHFQRRAAVRGEEFTRSEALRRERIDCYSAFAGAAEEYRRGQADRWYGKRRDPEGPEYTAARDRAHHLRTAARQALYRVKLLTTDAEVLLAADRAYVNTREISTAGEEDEHRRRDQEAREAIEAFVTRASPLVR</sequence>
<keyword evidence="2" id="KW-1185">Reference proteome</keyword>
<dbReference type="Proteomes" id="UP000538929">
    <property type="component" value="Unassembled WGS sequence"/>
</dbReference>
<comment type="caution">
    <text evidence="1">The sequence shown here is derived from an EMBL/GenBank/DDBJ whole genome shotgun (WGS) entry which is preliminary data.</text>
</comment>